<dbReference type="InterPro" id="IPR002036">
    <property type="entry name" value="YbeY"/>
</dbReference>
<dbReference type="PROSITE" id="PS01306">
    <property type="entry name" value="UPF0054"/>
    <property type="match status" value="1"/>
</dbReference>
<keyword evidence="7" id="KW-0698">rRNA processing</keyword>
<name>C5CFX4_KOSOT</name>
<dbReference type="GO" id="GO:0008270">
    <property type="term" value="F:zinc ion binding"/>
    <property type="evidence" value="ECO:0007669"/>
    <property type="project" value="UniProtKB-UniRule"/>
</dbReference>
<dbReference type="eggNOG" id="COG0319">
    <property type="taxonomic scope" value="Bacteria"/>
</dbReference>
<evidence type="ECO:0000256" key="3">
    <source>
        <dbReference type="ARBA" id="ARBA00022723"/>
    </source>
</evidence>
<evidence type="ECO:0000256" key="6">
    <source>
        <dbReference type="ARBA" id="ARBA00022833"/>
    </source>
</evidence>
<protein>
    <recommendedName>
        <fullName evidence="7">Endoribonuclease YbeY</fullName>
        <ecNumber evidence="7">3.1.-.-</ecNumber>
    </recommendedName>
</protein>
<evidence type="ECO:0000256" key="7">
    <source>
        <dbReference type="HAMAP-Rule" id="MF_00009"/>
    </source>
</evidence>
<reference evidence="8 9" key="1">
    <citation type="submission" date="2009-06" db="EMBL/GenBank/DDBJ databases">
        <title>Complete sequence of Thermotogales bacterium TBF 19.5.1.</title>
        <authorList>
            <consortium name="US DOE Joint Genome Institute"/>
            <person name="Lucas S."/>
            <person name="Copeland A."/>
            <person name="Lapidus A."/>
            <person name="Glavina del Rio T."/>
            <person name="Tice H."/>
            <person name="Bruce D."/>
            <person name="Goodwin L."/>
            <person name="Pitluck S."/>
            <person name="Chertkov O."/>
            <person name="Brettin T."/>
            <person name="Detter J.C."/>
            <person name="Han C."/>
            <person name="Schmutz J."/>
            <person name="Larimer F."/>
            <person name="Land M."/>
            <person name="Hauser L."/>
            <person name="Kyrpides N."/>
            <person name="Ovchinnikova G."/>
            <person name="Noll K."/>
        </authorList>
    </citation>
    <scope>NUCLEOTIDE SEQUENCE [LARGE SCALE GENOMIC DNA]</scope>
    <source>
        <strain evidence="9">ATCC BAA-1733 / DSM 21960 / TBF 19.5.1</strain>
    </source>
</reference>
<comment type="function">
    <text evidence="7">Single strand-specific metallo-endoribonuclease involved in late-stage 70S ribosome quality control and in maturation of the 3' terminus of the 16S rRNA.</text>
</comment>
<evidence type="ECO:0000313" key="8">
    <source>
        <dbReference type="EMBL" id="ACR80468.1"/>
    </source>
</evidence>
<gene>
    <name evidence="7" type="primary">ybeY</name>
    <name evidence="8" type="ordered locus">Kole_1783</name>
</gene>
<evidence type="ECO:0000256" key="1">
    <source>
        <dbReference type="ARBA" id="ARBA00010875"/>
    </source>
</evidence>
<dbReference type="KEGG" id="kol:Kole_1783"/>
<dbReference type="HOGENOM" id="CLU_106710_3_1_0"/>
<reference evidence="8 9" key="2">
    <citation type="journal article" date="2011" name="J. Bacteriol.">
        <title>Genome Sequence of Kosmotoga olearia Strain TBF 19.5.1, a Thermophilic Bacterium with a Wide Growth Temperature Range, Isolated from the Troll B Oil Platform in the North Sea.</title>
        <authorList>
            <person name="Swithers K.S."/>
            <person name="Dipippo J.L."/>
            <person name="Bruce D.C."/>
            <person name="Detter C."/>
            <person name="Tapia R."/>
            <person name="Han S."/>
            <person name="Goodwin L.A."/>
            <person name="Han J."/>
            <person name="Woyke T."/>
            <person name="Pitluck S."/>
            <person name="Pennacchio L."/>
            <person name="Nolan M."/>
            <person name="Mikhailova N."/>
            <person name="Land M.L."/>
            <person name="Nesbo C.L."/>
            <person name="Gogarten J.P."/>
            <person name="Noll K.M."/>
        </authorList>
    </citation>
    <scope>NUCLEOTIDE SEQUENCE [LARGE SCALE GENOMIC DNA]</scope>
    <source>
        <strain evidence="9">ATCC BAA-1733 / DSM 21960 / TBF 19.5.1</strain>
    </source>
</reference>
<dbReference type="Proteomes" id="UP000002382">
    <property type="component" value="Chromosome"/>
</dbReference>
<keyword evidence="6 7" id="KW-0862">Zinc</keyword>
<dbReference type="GO" id="GO:0004521">
    <property type="term" value="F:RNA endonuclease activity"/>
    <property type="evidence" value="ECO:0007669"/>
    <property type="project" value="UniProtKB-UniRule"/>
</dbReference>
<dbReference type="NCBIfam" id="TIGR00043">
    <property type="entry name" value="rRNA maturation RNase YbeY"/>
    <property type="match status" value="1"/>
</dbReference>
<dbReference type="HAMAP" id="MF_00009">
    <property type="entry name" value="Endoribonucl_YbeY"/>
    <property type="match status" value="1"/>
</dbReference>
<comment type="similarity">
    <text evidence="1 7">Belongs to the endoribonuclease YbeY family.</text>
</comment>
<evidence type="ECO:0000313" key="9">
    <source>
        <dbReference type="Proteomes" id="UP000002382"/>
    </source>
</evidence>
<comment type="subcellular location">
    <subcellularLocation>
        <location evidence="7">Cytoplasm</location>
    </subcellularLocation>
</comment>
<feature type="binding site" evidence="7">
    <location>
        <position position="112"/>
    </location>
    <ligand>
        <name>Zn(2+)</name>
        <dbReference type="ChEBI" id="CHEBI:29105"/>
        <note>catalytic</note>
    </ligand>
</feature>
<keyword evidence="3 7" id="KW-0479">Metal-binding</keyword>
<evidence type="ECO:0000256" key="5">
    <source>
        <dbReference type="ARBA" id="ARBA00022801"/>
    </source>
</evidence>
<dbReference type="RefSeq" id="WP_015869112.1">
    <property type="nucleotide sequence ID" value="NC_012785.1"/>
</dbReference>
<evidence type="ECO:0000256" key="2">
    <source>
        <dbReference type="ARBA" id="ARBA00022722"/>
    </source>
</evidence>
<feature type="binding site" evidence="7">
    <location>
        <position position="108"/>
    </location>
    <ligand>
        <name>Zn(2+)</name>
        <dbReference type="ChEBI" id="CHEBI:29105"/>
        <note>catalytic</note>
    </ligand>
</feature>
<dbReference type="SUPFAM" id="SSF55486">
    <property type="entry name" value="Metalloproteases ('zincins'), catalytic domain"/>
    <property type="match status" value="1"/>
</dbReference>
<dbReference type="AlphaFoldDB" id="C5CFX4"/>
<keyword evidence="7" id="KW-0690">Ribosome biogenesis</keyword>
<sequence>MKIIINNATSKEVDTDRLKELIVKILESELDELPDSTLNVLLTTDEEMTYYNETYRHKKGPTDVLSFEYGLDDPEAVGDIVISLETIEKQAKEFGNTFQEELSLMLIHGVLHILGYDHEGDEEEAKIMFEKQEDYFNKYGKNISI</sequence>
<dbReference type="EMBL" id="CP001634">
    <property type="protein sequence ID" value="ACR80468.1"/>
    <property type="molecule type" value="Genomic_DNA"/>
</dbReference>
<dbReference type="InterPro" id="IPR020549">
    <property type="entry name" value="YbeY_CS"/>
</dbReference>
<dbReference type="STRING" id="521045.Kole_1783"/>
<feature type="binding site" evidence="7">
    <location>
        <position position="118"/>
    </location>
    <ligand>
        <name>Zn(2+)</name>
        <dbReference type="ChEBI" id="CHEBI:29105"/>
        <note>catalytic</note>
    </ligand>
</feature>
<dbReference type="Pfam" id="PF02130">
    <property type="entry name" value="YbeY"/>
    <property type="match status" value="1"/>
</dbReference>
<dbReference type="GO" id="GO:0006364">
    <property type="term" value="P:rRNA processing"/>
    <property type="evidence" value="ECO:0007669"/>
    <property type="project" value="UniProtKB-UniRule"/>
</dbReference>
<dbReference type="OrthoDB" id="9807740at2"/>
<dbReference type="Gene3D" id="3.40.390.30">
    <property type="entry name" value="Metalloproteases ('zincins'), catalytic domain"/>
    <property type="match status" value="1"/>
</dbReference>
<keyword evidence="7" id="KW-0963">Cytoplasm</keyword>
<proteinExistence type="inferred from homology"/>
<dbReference type="GO" id="GO:0004222">
    <property type="term" value="F:metalloendopeptidase activity"/>
    <property type="evidence" value="ECO:0007669"/>
    <property type="project" value="InterPro"/>
</dbReference>
<keyword evidence="5 7" id="KW-0378">Hydrolase</keyword>
<keyword evidence="2 7" id="KW-0540">Nuclease</keyword>
<comment type="cofactor">
    <cofactor evidence="7">
        <name>Zn(2+)</name>
        <dbReference type="ChEBI" id="CHEBI:29105"/>
    </cofactor>
    <text evidence="7">Binds 1 zinc ion.</text>
</comment>
<dbReference type="GO" id="GO:0005737">
    <property type="term" value="C:cytoplasm"/>
    <property type="evidence" value="ECO:0007669"/>
    <property type="project" value="UniProtKB-SubCell"/>
</dbReference>
<dbReference type="InterPro" id="IPR023091">
    <property type="entry name" value="MetalPrtase_cat_dom_sf_prd"/>
</dbReference>
<accession>C5CFX4</accession>
<organism evidence="8 9">
    <name type="scientific">Kosmotoga olearia (strain ATCC BAA-1733 / DSM 21960 / TBF 19.5.1)</name>
    <dbReference type="NCBI Taxonomy" id="521045"/>
    <lineage>
        <taxon>Bacteria</taxon>
        <taxon>Thermotogati</taxon>
        <taxon>Thermotogota</taxon>
        <taxon>Thermotogae</taxon>
        <taxon>Kosmotogales</taxon>
        <taxon>Kosmotogaceae</taxon>
        <taxon>Kosmotoga</taxon>
    </lineage>
</organism>
<dbReference type="EC" id="3.1.-.-" evidence="7"/>
<keyword evidence="4 7" id="KW-0255">Endonuclease</keyword>
<evidence type="ECO:0000256" key="4">
    <source>
        <dbReference type="ARBA" id="ARBA00022759"/>
    </source>
</evidence>
<keyword evidence="9" id="KW-1185">Reference proteome</keyword>
<dbReference type="PANTHER" id="PTHR46986">
    <property type="entry name" value="ENDORIBONUCLEASE YBEY, CHLOROPLASTIC"/>
    <property type="match status" value="1"/>
</dbReference>
<dbReference type="PANTHER" id="PTHR46986:SF1">
    <property type="entry name" value="ENDORIBONUCLEASE YBEY, CHLOROPLASTIC"/>
    <property type="match status" value="1"/>
</dbReference>